<dbReference type="PANTHER" id="PTHR48484">
    <property type="entry name" value="PRO-INTERLEUKIN-16"/>
    <property type="match status" value="1"/>
</dbReference>
<dbReference type="RefSeq" id="XP_012673425.2">
    <property type="nucleotide sequence ID" value="XM_012817971.3"/>
</dbReference>
<feature type="region of interest" description="Disordered" evidence="1">
    <location>
        <begin position="826"/>
        <end position="901"/>
    </location>
</feature>
<feature type="region of interest" description="Disordered" evidence="1">
    <location>
        <begin position="783"/>
        <end position="808"/>
    </location>
</feature>
<feature type="region of interest" description="Disordered" evidence="1">
    <location>
        <begin position="83"/>
        <end position="171"/>
    </location>
</feature>
<feature type="compositionally biased region" description="Polar residues" evidence="1">
    <location>
        <begin position="92"/>
        <end position="103"/>
    </location>
</feature>
<proteinExistence type="predicted"/>
<feature type="region of interest" description="Disordered" evidence="1">
    <location>
        <begin position="550"/>
        <end position="637"/>
    </location>
</feature>
<feature type="compositionally biased region" description="Polar residues" evidence="1">
    <location>
        <begin position="421"/>
        <end position="435"/>
    </location>
</feature>
<feature type="compositionally biased region" description="Basic and acidic residues" evidence="1">
    <location>
        <begin position="863"/>
        <end position="872"/>
    </location>
</feature>
<gene>
    <name evidence="4 5" type="primary">si:dkey-92i15.4</name>
</gene>
<dbReference type="Gene3D" id="2.30.42.10">
    <property type="match status" value="2"/>
</dbReference>
<accession>A0A6P3VJA2</accession>
<evidence type="ECO:0000313" key="3">
    <source>
        <dbReference type="Proteomes" id="UP000515152"/>
    </source>
</evidence>
<evidence type="ECO:0000259" key="2">
    <source>
        <dbReference type="PROSITE" id="PS50106"/>
    </source>
</evidence>
<dbReference type="SMART" id="SM00228">
    <property type="entry name" value="PDZ"/>
    <property type="match status" value="2"/>
</dbReference>
<feature type="region of interest" description="Disordered" evidence="1">
    <location>
        <begin position="292"/>
        <end position="321"/>
    </location>
</feature>
<reference evidence="4 5" key="1">
    <citation type="submission" date="2025-04" db="UniProtKB">
        <authorList>
            <consortium name="RefSeq"/>
        </authorList>
    </citation>
    <scope>IDENTIFICATION</scope>
</reference>
<keyword evidence="3" id="KW-1185">Reference proteome</keyword>
<dbReference type="GO" id="GO:0005125">
    <property type="term" value="F:cytokine activity"/>
    <property type="evidence" value="ECO:0007669"/>
    <property type="project" value="InterPro"/>
</dbReference>
<feature type="region of interest" description="Disordered" evidence="1">
    <location>
        <begin position="670"/>
        <end position="711"/>
    </location>
</feature>
<dbReference type="GO" id="GO:0042609">
    <property type="term" value="F:CD4 receptor binding"/>
    <property type="evidence" value="ECO:0007669"/>
    <property type="project" value="TreeGrafter"/>
</dbReference>
<dbReference type="InterPro" id="IPR036034">
    <property type="entry name" value="PDZ_sf"/>
</dbReference>
<evidence type="ECO:0000313" key="5">
    <source>
        <dbReference type="RefSeq" id="XP_042564985.1"/>
    </source>
</evidence>
<dbReference type="KEGG" id="char:105891796"/>
<evidence type="ECO:0000313" key="4">
    <source>
        <dbReference type="RefSeq" id="XP_012673425.2"/>
    </source>
</evidence>
<organism evidence="3 4">
    <name type="scientific">Clupea harengus</name>
    <name type="common">Atlantic herring</name>
    <dbReference type="NCBI Taxonomy" id="7950"/>
    <lineage>
        <taxon>Eukaryota</taxon>
        <taxon>Metazoa</taxon>
        <taxon>Chordata</taxon>
        <taxon>Craniata</taxon>
        <taxon>Vertebrata</taxon>
        <taxon>Euteleostomi</taxon>
        <taxon>Actinopterygii</taxon>
        <taxon>Neopterygii</taxon>
        <taxon>Teleostei</taxon>
        <taxon>Clupei</taxon>
        <taxon>Clupeiformes</taxon>
        <taxon>Clupeoidei</taxon>
        <taxon>Clupeidae</taxon>
        <taxon>Clupea</taxon>
    </lineage>
</organism>
<dbReference type="GO" id="GO:0050930">
    <property type="term" value="P:induction of positive chemotaxis"/>
    <property type="evidence" value="ECO:0007669"/>
    <property type="project" value="InterPro"/>
</dbReference>
<protein>
    <submittedName>
        <fullName evidence="4 5">Uncharacterized protein si:dkey-92i15.4</fullName>
    </submittedName>
</protein>
<evidence type="ECO:0000256" key="1">
    <source>
        <dbReference type="SAM" id="MobiDB-lite"/>
    </source>
</evidence>
<feature type="region of interest" description="Disordered" evidence="1">
    <location>
        <begin position="927"/>
        <end position="962"/>
    </location>
</feature>
<feature type="region of interest" description="Disordered" evidence="1">
    <location>
        <begin position="1"/>
        <end position="68"/>
    </location>
</feature>
<dbReference type="SUPFAM" id="SSF50156">
    <property type="entry name" value="PDZ domain-like"/>
    <property type="match status" value="2"/>
</dbReference>
<dbReference type="GO" id="GO:0030595">
    <property type="term" value="P:leukocyte chemotaxis"/>
    <property type="evidence" value="ECO:0007669"/>
    <property type="project" value="TreeGrafter"/>
</dbReference>
<feature type="compositionally biased region" description="Basic and acidic residues" evidence="1">
    <location>
        <begin position="550"/>
        <end position="563"/>
    </location>
</feature>
<dbReference type="InterPro" id="IPR001478">
    <property type="entry name" value="PDZ"/>
</dbReference>
<feature type="compositionally biased region" description="Acidic residues" evidence="1">
    <location>
        <begin position="987"/>
        <end position="997"/>
    </location>
</feature>
<dbReference type="GeneTree" id="ENSGT00940000156178"/>
<feature type="region of interest" description="Disordered" evidence="1">
    <location>
        <begin position="1132"/>
        <end position="1156"/>
    </location>
</feature>
<feature type="compositionally biased region" description="Basic and acidic residues" evidence="1">
    <location>
        <begin position="104"/>
        <end position="117"/>
    </location>
</feature>
<feature type="compositionally biased region" description="Polar residues" evidence="1">
    <location>
        <begin position="882"/>
        <end position="891"/>
    </location>
</feature>
<dbReference type="Pfam" id="PF00595">
    <property type="entry name" value="PDZ"/>
    <property type="match status" value="2"/>
</dbReference>
<dbReference type="GeneID" id="105891796"/>
<feature type="compositionally biased region" description="Polar residues" evidence="1">
    <location>
        <begin position="14"/>
        <end position="24"/>
    </location>
</feature>
<feature type="region of interest" description="Disordered" evidence="1">
    <location>
        <begin position="737"/>
        <end position="765"/>
    </location>
</feature>
<sequence length="1246" mass="134850">MSVPMRSAVVDLNTLPQSSSSRSGAHTDESPSDSAVPRSASRPAQGSAAARFTVRSANSVPNLGVRINLRSLQGVFKEAGGAEAEEVGQMAKGSSTSHQQSTPREAHTDMDSKERGRALSCVKFTPDTKVATDWGTRGGGTASDVTPRCSADADDPGKASSQIGSARGRNEWRTVNMQSRSKSLDWRGGVEGRSTTGTQHFTTIGASARRAESLERKEVSNLDRRGLYKDCDGVSRISSRIQAYNAVKGNEKPISSLKEEETATSSLRLNRVIRTLDRAGGDRSLPLRLRHQDTQRSPVEGGNPWRQPCQEESGLDGDKQKIGSWLRDLGVTGSKPNEVTGNQTISNRIEKLYRIGGCDDTKAKRHSAPVGDWLDGLPSDFSQRKLNADIGCPPCTPHGQWQPMSCNVQRAGTFPRRFNCGDNNSLNDTPRPSQISRRDTLPSLSTTVTPVSSRYRAGSVERTKSLERGRSGLSATAQLKHLRETETPLQVVSKEIVLSSLKGAGVVKERSLKKEELRVTMDKDVTGGKAKESVTGNRGHESQCNIVKSDATDKLSRTKDSHEPLAMANKTPESKLGKIPEKQHSSDKGFITPMKAQASPVKGSKSGTEDEDVFDTGVSAAKGPIRRQETVKGKFSTPSLDSVRKTIHKFEALAQQSQTAQFLKSRRAFSVPDHPMDRGGLKKSESSHALGGRTQEGNSRSLRGNPQDKAWPIRSVSVDEVALRQDHFEKSEMGLKVETTKPSSQVTDPKSHVYKKRKDMDEPDFPTTSVHAVINTVAIQDSVKSNSKPEHNLSSHHQNNWNNNSNGRAMFVTLNDPAILGGVSEVSDVSEGDADRTPTNSPDRLPLFPSFNGHLPTPSKAHVSSDDIHHPPGPDSEPPTPTNSFQSTQDPLFNHGSAGPADCPPLDRLTLLDKAEDSGPFGVCVARWSSDEEDDEENDDTQRDDDSDSDSGESSVTVTSHMSLSDRKSFSVSLSELCSFGGVDYSPPDDSEEELDDWPSGRSASLSSDISVMSCVTLLGTEELDNLLQDVRSLGDDTLQNYDDVQVVVLHKDVGIGLGFTVAGGIDQNKPVTVHKVISHGVADQEGSIQGGDLVLSINGTTLQNSAHWEALRTLRKARGRDMVVVVLQRGGVSGSRQKRTNRGQEPPSTAQGETGRQLHVTLKKRSSDLGFSLEGGVGSSLGDRPLAVQKLFQGGPVGDVCPGDELLEVEGRSMTGLMRLEAWQLIKKLPIGPVKVLLRRPHKPH</sequence>
<feature type="compositionally biased region" description="Polar residues" evidence="1">
    <location>
        <begin position="695"/>
        <end position="704"/>
    </location>
</feature>
<dbReference type="PROSITE" id="PS50106">
    <property type="entry name" value="PDZ"/>
    <property type="match status" value="2"/>
</dbReference>
<feature type="domain" description="PDZ" evidence="2">
    <location>
        <begin position="1160"/>
        <end position="1229"/>
    </location>
</feature>
<feature type="compositionally biased region" description="Basic and acidic residues" evidence="1">
    <location>
        <begin position="572"/>
        <end position="587"/>
    </location>
</feature>
<feature type="region of interest" description="Disordered" evidence="1">
    <location>
        <begin position="419"/>
        <end position="446"/>
    </location>
</feature>
<feature type="compositionally biased region" description="Basic and acidic residues" evidence="1">
    <location>
        <begin position="674"/>
        <end position="686"/>
    </location>
</feature>
<feature type="compositionally biased region" description="Low complexity" evidence="1">
    <location>
        <begin position="795"/>
        <end position="806"/>
    </location>
</feature>
<dbReference type="OrthoDB" id="42382at2759"/>
<dbReference type="RefSeq" id="XP_042564985.1">
    <property type="nucleotide sequence ID" value="XM_042709051.1"/>
</dbReference>
<dbReference type="Proteomes" id="UP000515152">
    <property type="component" value="Chromosome 11"/>
</dbReference>
<dbReference type="AlphaFoldDB" id="A0A6P3VJA2"/>
<dbReference type="PANTHER" id="PTHR48484:SF1">
    <property type="entry name" value="DENTIN SIALOPHOSPHOPROTEIN"/>
    <property type="match status" value="1"/>
</dbReference>
<dbReference type="InterPro" id="IPR055287">
    <property type="entry name" value="IL-16-like"/>
</dbReference>
<feature type="compositionally biased region" description="Acidic residues" evidence="1">
    <location>
        <begin position="931"/>
        <end position="951"/>
    </location>
</feature>
<name>A0A6P3VJA2_CLUHA</name>
<feature type="domain" description="PDZ" evidence="2">
    <location>
        <begin position="1047"/>
        <end position="1130"/>
    </location>
</feature>
<feature type="region of interest" description="Disordered" evidence="1">
    <location>
        <begin position="982"/>
        <end position="1005"/>
    </location>
</feature>